<protein>
    <submittedName>
        <fullName evidence="1">Uncharacterized protein</fullName>
    </submittedName>
</protein>
<dbReference type="EMBL" id="SLWV01000048">
    <property type="protein sequence ID" value="TCO68105.1"/>
    <property type="molecule type" value="Genomic_DNA"/>
</dbReference>
<sequence>MYTENHNEQVEINVLKKLLRTTNNKR</sequence>
<name>A0A4R2KNF5_9FIRM</name>
<accession>A0A4R2KNF5</accession>
<reference evidence="1 2" key="1">
    <citation type="submission" date="2019-03" db="EMBL/GenBank/DDBJ databases">
        <title>Genomic Encyclopedia of Type Strains, Phase IV (KMG-IV): sequencing the most valuable type-strain genomes for metagenomic binning, comparative biology and taxonomic classification.</title>
        <authorList>
            <person name="Goeker M."/>
        </authorList>
    </citation>
    <scope>NUCLEOTIDE SEQUENCE [LARGE SCALE GENOMIC DNA]</scope>
    <source>
        <strain evidence="1 2">DSM 102940</strain>
    </source>
</reference>
<dbReference type="Proteomes" id="UP000294919">
    <property type="component" value="Unassembled WGS sequence"/>
</dbReference>
<comment type="caution">
    <text evidence="1">The sequence shown here is derived from an EMBL/GenBank/DDBJ whole genome shotgun (WGS) entry which is preliminary data.</text>
</comment>
<keyword evidence="2" id="KW-1185">Reference proteome</keyword>
<organism evidence="1 2">
    <name type="scientific">Marinisporobacter balticus</name>
    <dbReference type="NCBI Taxonomy" id="2018667"/>
    <lineage>
        <taxon>Bacteria</taxon>
        <taxon>Bacillati</taxon>
        <taxon>Bacillota</taxon>
        <taxon>Clostridia</taxon>
        <taxon>Peptostreptococcales</taxon>
        <taxon>Thermotaleaceae</taxon>
        <taxon>Marinisporobacter</taxon>
    </lineage>
</organism>
<gene>
    <name evidence="1" type="ORF">EV214_14816</name>
</gene>
<evidence type="ECO:0000313" key="2">
    <source>
        <dbReference type="Proteomes" id="UP000294919"/>
    </source>
</evidence>
<evidence type="ECO:0000313" key="1">
    <source>
        <dbReference type="EMBL" id="TCO68105.1"/>
    </source>
</evidence>
<dbReference type="AlphaFoldDB" id="A0A4R2KNF5"/>
<proteinExistence type="predicted"/>
<feature type="non-terminal residue" evidence="1">
    <location>
        <position position="26"/>
    </location>
</feature>